<reference evidence="2" key="1">
    <citation type="journal article" date="2013" name="Nat. Genet.">
        <title>The draft genomes of soft-shell turtle and green sea turtle yield insights into the development and evolution of the turtle-specific body plan.</title>
        <authorList>
            <person name="Wang Z."/>
            <person name="Pascual-Anaya J."/>
            <person name="Zadissa A."/>
            <person name="Li W."/>
            <person name="Niimura Y."/>
            <person name="Huang Z."/>
            <person name="Li C."/>
            <person name="White S."/>
            <person name="Xiong Z."/>
            <person name="Fang D."/>
            <person name="Wang B."/>
            <person name="Ming Y."/>
            <person name="Chen Y."/>
            <person name="Zheng Y."/>
            <person name="Kuraku S."/>
            <person name="Pignatelli M."/>
            <person name="Herrero J."/>
            <person name="Beal K."/>
            <person name="Nozawa M."/>
            <person name="Li Q."/>
            <person name="Wang J."/>
            <person name="Zhang H."/>
            <person name="Yu L."/>
            <person name="Shigenobu S."/>
            <person name="Wang J."/>
            <person name="Liu J."/>
            <person name="Flicek P."/>
            <person name="Searle S."/>
            <person name="Wang J."/>
            <person name="Kuratani S."/>
            <person name="Yin Y."/>
            <person name="Aken B."/>
            <person name="Zhang G."/>
            <person name="Irie N."/>
        </authorList>
    </citation>
    <scope>NUCLEOTIDE SEQUENCE [LARGE SCALE GENOMIC DNA]</scope>
</reference>
<proteinExistence type="predicted"/>
<dbReference type="EMBL" id="KB543131">
    <property type="protein sequence ID" value="EMP31888.1"/>
    <property type="molecule type" value="Genomic_DNA"/>
</dbReference>
<evidence type="ECO:0000313" key="2">
    <source>
        <dbReference type="Proteomes" id="UP000031443"/>
    </source>
</evidence>
<protein>
    <submittedName>
        <fullName evidence="1">Uncharacterized protein</fullName>
    </submittedName>
</protein>
<keyword evidence="2" id="KW-1185">Reference proteome</keyword>
<name>M7BIM2_CHEMY</name>
<gene>
    <name evidence="1" type="ORF">UY3_10976</name>
</gene>
<sequence>MHSESICTPSLTLHRSKLLMDPIPIEWEQPWPLERLRATGERTDVRRQLRQLGIQKSYDSGNSPMTRNIPLKPYISGQKSCTIPLLWINWAQPPALSIENGLNNKECAGKCQGPVEHRSVNENEAQLVCDTLKSHYHKLQYVGLRKQGQGEKII</sequence>
<evidence type="ECO:0000313" key="1">
    <source>
        <dbReference type="EMBL" id="EMP31888.1"/>
    </source>
</evidence>
<organism evidence="1 2">
    <name type="scientific">Chelonia mydas</name>
    <name type="common">Green sea-turtle</name>
    <name type="synonym">Chelonia agassizi</name>
    <dbReference type="NCBI Taxonomy" id="8469"/>
    <lineage>
        <taxon>Eukaryota</taxon>
        <taxon>Metazoa</taxon>
        <taxon>Chordata</taxon>
        <taxon>Craniata</taxon>
        <taxon>Vertebrata</taxon>
        <taxon>Euteleostomi</taxon>
        <taxon>Archelosauria</taxon>
        <taxon>Testudinata</taxon>
        <taxon>Testudines</taxon>
        <taxon>Cryptodira</taxon>
        <taxon>Durocryptodira</taxon>
        <taxon>Americhelydia</taxon>
        <taxon>Chelonioidea</taxon>
        <taxon>Cheloniidae</taxon>
        <taxon>Chelonia</taxon>
    </lineage>
</organism>
<dbReference type="AlphaFoldDB" id="M7BIM2"/>
<accession>M7BIM2</accession>
<dbReference type="Proteomes" id="UP000031443">
    <property type="component" value="Unassembled WGS sequence"/>
</dbReference>